<feature type="region of interest" description="Disordered" evidence="5">
    <location>
        <begin position="1"/>
        <end position="227"/>
    </location>
</feature>
<evidence type="ECO:0000256" key="1">
    <source>
        <dbReference type="ARBA" id="ARBA00022723"/>
    </source>
</evidence>
<keyword evidence="3" id="KW-0862">Zinc</keyword>
<feature type="compositionally biased region" description="Low complexity" evidence="5">
    <location>
        <begin position="1"/>
        <end position="20"/>
    </location>
</feature>
<organism evidence="7 8">
    <name type="scientific">Psilocybe cf. subviscida</name>
    <dbReference type="NCBI Taxonomy" id="2480587"/>
    <lineage>
        <taxon>Eukaryota</taxon>
        <taxon>Fungi</taxon>
        <taxon>Dikarya</taxon>
        <taxon>Basidiomycota</taxon>
        <taxon>Agaricomycotina</taxon>
        <taxon>Agaricomycetes</taxon>
        <taxon>Agaricomycetidae</taxon>
        <taxon>Agaricales</taxon>
        <taxon>Agaricineae</taxon>
        <taxon>Strophariaceae</taxon>
        <taxon>Psilocybe</taxon>
    </lineage>
</organism>
<evidence type="ECO:0000256" key="5">
    <source>
        <dbReference type="SAM" id="MobiDB-lite"/>
    </source>
</evidence>
<reference evidence="7 8" key="1">
    <citation type="journal article" date="2020" name="ISME J.">
        <title>Uncovering the hidden diversity of litter-decomposition mechanisms in mushroom-forming fungi.</title>
        <authorList>
            <person name="Floudas D."/>
            <person name="Bentzer J."/>
            <person name="Ahren D."/>
            <person name="Johansson T."/>
            <person name="Persson P."/>
            <person name="Tunlid A."/>
        </authorList>
    </citation>
    <scope>NUCLEOTIDE SEQUENCE [LARGE SCALE GENOMIC DNA]</scope>
    <source>
        <strain evidence="7 8">CBS 101986</strain>
    </source>
</reference>
<feature type="region of interest" description="Disordered" evidence="5">
    <location>
        <begin position="263"/>
        <end position="296"/>
    </location>
</feature>
<feature type="domain" description="RING-type" evidence="6">
    <location>
        <begin position="386"/>
        <end position="460"/>
    </location>
</feature>
<dbReference type="GO" id="GO:0008270">
    <property type="term" value="F:zinc ion binding"/>
    <property type="evidence" value="ECO:0007669"/>
    <property type="project" value="UniProtKB-KW"/>
</dbReference>
<keyword evidence="8" id="KW-1185">Reference proteome</keyword>
<evidence type="ECO:0000256" key="4">
    <source>
        <dbReference type="PROSITE-ProRule" id="PRU00175"/>
    </source>
</evidence>
<dbReference type="SMART" id="SM00184">
    <property type="entry name" value="RING"/>
    <property type="match status" value="2"/>
</dbReference>
<proteinExistence type="predicted"/>
<feature type="compositionally biased region" description="Low complexity" evidence="5">
    <location>
        <begin position="407"/>
        <end position="420"/>
    </location>
</feature>
<feature type="compositionally biased region" description="Low complexity" evidence="5">
    <location>
        <begin position="281"/>
        <end position="294"/>
    </location>
</feature>
<dbReference type="SUPFAM" id="SSF57850">
    <property type="entry name" value="RING/U-box"/>
    <property type="match status" value="1"/>
</dbReference>
<dbReference type="Proteomes" id="UP000567179">
    <property type="component" value="Unassembled WGS sequence"/>
</dbReference>
<feature type="region of interest" description="Disordered" evidence="5">
    <location>
        <begin position="477"/>
        <end position="531"/>
    </location>
</feature>
<evidence type="ECO:0000259" key="6">
    <source>
        <dbReference type="PROSITE" id="PS50089"/>
    </source>
</evidence>
<feature type="region of interest" description="Disordered" evidence="5">
    <location>
        <begin position="400"/>
        <end position="427"/>
    </location>
</feature>
<dbReference type="InterPro" id="IPR013083">
    <property type="entry name" value="Znf_RING/FYVE/PHD"/>
</dbReference>
<feature type="compositionally biased region" description="Low complexity" evidence="5">
    <location>
        <begin position="664"/>
        <end position="689"/>
    </location>
</feature>
<evidence type="ECO:0000256" key="3">
    <source>
        <dbReference type="ARBA" id="ARBA00022833"/>
    </source>
</evidence>
<evidence type="ECO:0000256" key="2">
    <source>
        <dbReference type="ARBA" id="ARBA00022771"/>
    </source>
</evidence>
<protein>
    <recommendedName>
        <fullName evidence="6">RING-type domain-containing protein</fullName>
    </recommendedName>
</protein>
<feature type="compositionally biased region" description="Low complexity" evidence="5">
    <location>
        <begin position="560"/>
        <end position="590"/>
    </location>
</feature>
<evidence type="ECO:0000313" key="8">
    <source>
        <dbReference type="Proteomes" id="UP000567179"/>
    </source>
</evidence>
<dbReference type="InterPro" id="IPR001841">
    <property type="entry name" value="Znf_RING"/>
</dbReference>
<dbReference type="PROSITE" id="PS50089">
    <property type="entry name" value="ZF_RING_2"/>
    <property type="match status" value="1"/>
</dbReference>
<feature type="region of interest" description="Disordered" evidence="5">
    <location>
        <begin position="548"/>
        <end position="591"/>
    </location>
</feature>
<dbReference type="EMBL" id="JAACJJ010000033">
    <property type="protein sequence ID" value="KAF5317503.1"/>
    <property type="molecule type" value="Genomic_DNA"/>
</dbReference>
<comment type="caution">
    <text evidence="7">The sequence shown here is derived from an EMBL/GenBank/DDBJ whole genome shotgun (WGS) entry which is preliminary data.</text>
</comment>
<feature type="compositionally biased region" description="Low complexity" evidence="5">
    <location>
        <begin position="189"/>
        <end position="222"/>
    </location>
</feature>
<sequence length="961" mass="99106">MDPSNRPTTQSNTTPQPSASDIAHSAQRDAGQPSVLAGPAAAQQPLDSRMDTDEDGDIAGLQNASNEDDDMPGLQDVSDSSDEDDEEDDDELHDVEMRPPSTSSFVSPSSLPSSSTRPESSTRTNGNRRARVEGDDDSERDRRHPSQRTSSRAAANNDQPTRNTLFRVHMMASNGEPIGPSNPLQGPMNAAADANPGNNNNHNATASVPAADATPSPSPAAAGGNRPRQHTFLNIREPALGGMNGPGGGIFIGGLMSIPLRGMGNQDVPGGQTPASGAGGNANSNPGPHNPAAPTTDNAIEEFLSSIGITINQAQGGAPGGGAIPININLGNFAFGLEEKDDPERAKKLVEGLEDVPVGLVKRLVRVGGTGGGMGEDDSKGGDAGCAICWDNLLDAEGEGFGKPEPAAASAADEANAESSSKPETNQPRIVSLPCAHVFHADCLLPWFSRPRQTTCPTCRFNIDPDNLTYVSAARRERERRAAQTATRTANPDAPAADAAAPEANTNGNPAVPEGNPQGPDLPANDPLPGLRIGQSITMELVLGPLWSPMGQPGAPPLPAEANQPAQANQVNNGEAQPASGAGGAQAAPENARDLLQRESERHLRSLMALTALFAGRPPPPGANAQGNVDEGIDEEAEGEDMHEEPPAERTHRASSAPPPSTAPLPRVSQLAQQSAAAAASPLPAQPSATSPRGTQLPPFIPNLFNNPTGPPINPQFMAGTGRTLNEVLSQIFGNIFAPLAAGVNPPPVPGQPPAAQQGDAAAPVPAPVERGEAAAASVPAAAPIAASAPPIAATPAPPAQPNTAPNNANAGPLLNAPPLRFLPFPFFGEPVGQRPDPNRPKPAWTLPPAPGPTLRQRIERREREAGLRCYDMSCGIGPSDEEPELSNTMKQLSINGADGAEVCAHRFHSACLVSAGRVAMAAHSADLVCKDGNVEVSCPVCRGTGSVTEEQWNDGVATLG</sequence>
<feature type="compositionally biased region" description="Low complexity" evidence="5">
    <location>
        <begin position="802"/>
        <end position="813"/>
    </location>
</feature>
<feature type="region of interest" description="Disordered" evidence="5">
    <location>
        <begin position="832"/>
        <end position="854"/>
    </location>
</feature>
<keyword evidence="1" id="KW-0479">Metal-binding</keyword>
<feature type="region of interest" description="Disordered" evidence="5">
    <location>
        <begin position="745"/>
        <end position="770"/>
    </location>
</feature>
<accession>A0A8H5EZ91</accession>
<feature type="compositionally biased region" description="Acidic residues" evidence="5">
    <location>
        <begin position="79"/>
        <end position="93"/>
    </location>
</feature>
<dbReference type="AlphaFoldDB" id="A0A8H5EZ91"/>
<name>A0A8H5EZ91_9AGAR</name>
<feature type="region of interest" description="Disordered" evidence="5">
    <location>
        <begin position="636"/>
        <end position="712"/>
    </location>
</feature>
<gene>
    <name evidence="7" type="ORF">D9619_013139</name>
</gene>
<keyword evidence="2 4" id="KW-0863">Zinc-finger</keyword>
<feature type="region of interest" description="Disordered" evidence="5">
    <location>
        <begin position="790"/>
        <end position="813"/>
    </location>
</feature>
<feature type="compositionally biased region" description="Polar residues" evidence="5">
    <location>
        <begin position="147"/>
        <end position="164"/>
    </location>
</feature>
<feature type="compositionally biased region" description="Low complexity" evidence="5">
    <location>
        <begin position="98"/>
        <end position="124"/>
    </location>
</feature>
<dbReference type="Pfam" id="PF13639">
    <property type="entry name" value="zf-RING_2"/>
    <property type="match status" value="1"/>
</dbReference>
<feature type="compositionally biased region" description="Low complexity" evidence="5">
    <location>
        <begin position="483"/>
        <end position="507"/>
    </location>
</feature>
<dbReference type="OrthoDB" id="8062037at2759"/>
<evidence type="ECO:0000313" key="7">
    <source>
        <dbReference type="EMBL" id="KAF5317503.1"/>
    </source>
</evidence>
<dbReference type="PANTHER" id="PTHR15710">
    <property type="entry name" value="E3 UBIQUITIN-PROTEIN LIGASE PRAJA"/>
    <property type="match status" value="1"/>
</dbReference>
<feature type="compositionally biased region" description="Low complexity" evidence="5">
    <location>
        <begin position="754"/>
        <end position="764"/>
    </location>
</feature>
<dbReference type="Gene3D" id="3.30.40.10">
    <property type="entry name" value="Zinc/RING finger domain, C3HC4 (zinc finger)"/>
    <property type="match status" value="1"/>
</dbReference>